<dbReference type="InterPro" id="IPR036291">
    <property type="entry name" value="NAD(P)-bd_dom_sf"/>
</dbReference>
<feature type="domain" description="NAD-dependent epimerase/dehydratase" evidence="3">
    <location>
        <begin position="10"/>
        <end position="97"/>
    </location>
</feature>
<dbReference type="Gene3D" id="3.40.50.720">
    <property type="entry name" value="NAD(P)-binding Rossmann-like Domain"/>
    <property type="match status" value="1"/>
</dbReference>
<comment type="similarity">
    <text evidence="2">Belongs to the NAD(P)-dependent epimerase/dehydratase family. Dihydroflavonol-4-reductase subfamily.</text>
</comment>
<reference evidence="4 5" key="1">
    <citation type="submission" date="2018-11" db="EMBL/GenBank/DDBJ databases">
        <title>Genome assembly of Steccherinum ochraceum LE-BIN_3174, the white-rot fungus of the Steccherinaceae family (The Residual Polyporoid clade, Polyporales, Basidiomycota).</title>
        <authorList>
            <person name="Fedorova T.V."/>
            <person name="Glazunova O.A."/>
            <person name="Landesman E.O."/>
            <person name="Moiseenko K.V."/>
            <person name="Psurtseva N.V."/>
            <person name="Savinova O.S."/>
            <person name="Shakhova N.V."/>
            <person name="Tyazhelova T.V."/>
            <person name="Vasina D.V."/>
        </authorList>
    </citation>
    <scope>NUCLEOTIDE SEQUENCE [LARGE SCALE GENOMIC DNA]</scope>
    <source>
        <strain evidence="4 5">LE-BIN_3174</strain>
    </source>
</reference>
<dbReference type="Pfam" id="PF01370">
    <property type="entry name" value="Epimerase"/>
    <property type="match status" value="1"/>
</dbReference>
<comment type="caution">
    <text evidence="4">The sequence shown here is derived from an EMBL/GenBank/DDBJ whole genome shotgun (WGS) entry which is preliminary data.</text>
</comment>
<dbReference type="AlphaFoldDB" id="A0A4R0S022"/>
<accession>A0A4R0S022</accession>
<protein>
    <submittedName>
        <fullName evidence="4">Methylglyoxal reductase (NADPH-dependent) gre2</fullName>
    </submittedName>
</protein>
<proteinExistence type="inferred from homology"/>
<evidence type="ECO:0000256" key="1">
    <source>
        <dbReference type="ARBA" id="ARBA00023002"/>
    </source>
</evidence>
<evidence type="ECO:0000313" key="4">
    <source>
        <dbReference type="EMBL" id="TCD70288.1"/>
    </source>
</evidence>
<evidence type="ECO:0000313" key="5">
    <source>
        <dbReference type="Proteomes" id="UP000292702"/>
    </source>
</evidence>
<dbReference type="InterPro" id="IPR050425">
    <property type="entry name" value="NAD(P)_dehydrat-like"/>
</dbReference>
<dbReference type="PANTHER" id="PTHR10366:SF564">
    <property type="entry name" value="STEROL-4-ALPHA-CARBOXYLATE 3-DEHYDROGENASE, DECARBOXYLATING"/>
    <property type="match status" value="1"/>
</dbReference>
<name>A0A4R0S022_9APHY</name>
<gene>
    <name evidence="4" type="primary">GRE2_6</name>
    <name evidence="4" type="ORF">EIP91_004189</name>
</gene>
<sequence>MPTVNANATILVTGSNGFLGTWTVDTLLKRGYNVRAAVRTEVRGQHLLKTFEAYGDKLQIFPVGDIAADGAFDEAVKAVEGIIHTAATLGSNLEDVEATGKYGFDLVLP</sequence>
<dbReference type="OrthoDB" id="2735536at2759"/>
<evidence type="ECO:0000259" key="3">
    <source>
        <dbReference type="Pfam" id="PF01370"/>
    </source>
</evidence>
<dbReference type="Proteomes" id="UP000292702">
    <property type="component" value="Unassembled WGS sequence"/>
</dbReference>
<dbReference type="InterPro" id="IPR001509">
    <property type="entry name" value="Epimerase_deHydtase"/>
</dbReference>
<keyword evidence="1" id="KW-0560">Oxidoreductase</keyword>
<dbReference type="EMBL" id="RWJN01000024">
    <property type="protein sequence ID" value="TCD70288.1"/>
    <property type="molecule type" value="Genomic_DNA"/>
</dbReference>
<dbReference type="STRING" id="92696.A0A4R0S022"/>
<dbReference type="PANTHER" id="PTHR10366">
    <property type="entry name" value="NAD DEPENDENT EPIMERASE/DEHYDRATASE"/>
    <property type="match status" value="1"/>
</dbReference>
<evidence type="ECO:0000256" key="2">
    <source>
        <dbReference type="ARBA" id="ARBA00023445"/>
    </source>
</evidence>
<organism evidence="4 5">
    <name type="scientific">Steccherinum ochraceum</name>
    <dbReference type="NCBI Taxonomy" id="92696"/>
    <lineage>
        <taxon>Eukaryota</taxon>
        <taxon>Fungi</taxon>
        <taxon>Dikarya</taxon>
        <taxon>Basidiomycota</taxon>
        <taxon>Agaricomycotina</taxon>
        <taxon>Agaricomycetes</taxon>
        <taxon>Polyporales</taxon>
        <taxon>Steccherinaceae</taxon>
        <taxon>Steccherinum</taxon>
    </lineage>
</organism>
<keyword evidence="5" id="KW-1185">Reference proteome</keyword>
<dbReference type="SUPFAM" id="SSF51735">
    <property type="entry name" value="NAD(P)-binding Rossmann-fold domains"/>
    <property type="match status" value="1"/>
</dbReference>
<dbReference type="GO" id="GO:0016616">
    <property type="term" value="F:oxidoreductase activity, acting on the CH-OH group of donors, NAD or NADP as acceptor"/>
    <property type="evidence" value="ECO:0007669"/>
    <property type="project" value="TreeGrafter"/>
</dbReference>